<evidence type="ECO:0000256" key="3">
    <source>
        <dbReference type="ARBA" id="ARBA00022723"/>
    </source>
</evidence>
<evidence type="ECO:0000313" key="7">
    <source>
        <dbReference type="Proteomes" id="UP000184383"/>
    </source>
</evidence>
<evidence type="ECO:0000256" key="2">
    <source>
        <dbReference type="ARBA" id="ARBA00022617"/>
    </source>
</evidence>
<dbReference type="OrthoDB" id="3465714at2759"/>
<evidence type="ECO:0000313" key="6">
    <source>
        <dbReference type="EMBL" id="OJJ38817.1"/>
    </source>
</evidence>
<reference evidence="7" key="1">
    <citation type="journal article" date="2017" name="Genome Biol.">
        <title>Comparative genomics reveals high biological diversity and specific adaptations in the industrially and medically important fungal genus Aspergillus.</title>
        <authorList>
            <person name="de Vries R.P."/>
            <person name="Riley R."/>
            <person name="Wiebenga A."/>
            <person name="Aguilar-Osorio G."/>
            <person name="Amillis S."/>
            <person name="Uchima C.A."/>
            <person name="Anderluh G."/>
            <person name="Asadollahi M."/>
            <person name="Askin M."/>
            <person name="Barry K."/>
            <person name="Battaglia E."/>
            <person name="Bayram O."/>
            <person name="Benocci T."/>
            <person name="Braus-Stromeyer S.A."/>
            <person name="Caldana C."/>
            <person name="Canovas D."/>
            <person name="Cerqueira G.C."/>
            <person name="Chen F."/>
            <person name="Chen W."/>
            <person name="Choi C."/>
            <person name="Clum A."/>
            <person name="Dos Santos R.A."/>
            <person name="Damasio A.R."/>
            <person name="Diallinas G."/>
            <person name="Emri T."/>
            <person name="Fekete E."/>
            <person name="Flipphi M."/>
            <person name="Freyberg S."/>
            <person name="Gallo A."/>
            <person name="Gournas C."/>
            <person name="Habgood R."/>
            <person name="Hainaut M."/>
            <person name="Harispe M.L."/>
            <person name="Henrissat B."/>
            <person name="Hilden K.S."/>
            <person name="Hope R."/>
            <person name="Hossain A."/>
            <person name="Karabika E."/>
            <person name="Karaffa L."/>
            <person name="Karanyi Z."/>
            <person name="Krasevec N."/>
            <person name="Kuo A."/>
            <person name="Kusch H."/>
            <person name="LaButti K."/>
            <person name="Lagendijk E.L."/>
            <person name="Lapidus A."/>
            <person name="Levasseur A."/>
            <person name="Lindquist E."/>
            <person name="Lipzen A."/>
            <person name="Logrieco A.F."/>
            <person name="MacCabe A."/>
            <person name="Maekelae M.R."/>
            <person name="Malavazi I."/>
            <person name="Melin P."/>
            <person name="Meyer V."/>
            <person name="Mielnichuk N."/>
            <person name="Miskei M."/>
            <person name="Molnar A.P."/>
            <person name="Mule G."/>
            <person name="Ngan C.Y."/>
            <person name="Orejas M."/>
            <person name="Orosz E."/>
            <person name="Ouedraogo J.P."/>
            <person name="Overkamp K.M."/>
            <person name="Park H.-S."/>
            <person name="Perrone G."/>
            <person name="Piumi F."/>
            <person name="Punt P.J."/>
            <person name="Ram A.F."/>
            <person name="Ramon A."/>
            <person name="Rauscher S."/>
            <person name="Record E."/>
            <person name="Riano-Pachon D.M."/>
            <person name="Robert V."/>
            <person name="Roehrig J."/>
            <person name="Ruller R."/>
            <person name="Salamov A."/>
            <person name="Salih N.S."/>
            <person name="Samson R.A."/>
            <person name="Sandor E."/>
            <person name="Sanguinetti M."/>
            <person name="Schuetze T."/>
            <person name="Sepcic K."/>
            <person name="Shelest E."/>
            <person name="Sherlock G."/>
            <person name="Sophianopoulou V."/>
            <person name="Squina F.M."/>
            <person name="Sun H."/>
            <person name="Susca A."/>
            <person name="Todd R.B."/>
            <person name="Tsang A."/>
            <person name="Unkles S.E."/>
            <person name="van de Wiele N."/>
            <person name="van Rossen-Uffink D."/>
            <person name="Oliveira J.V."/>
            <person name="Vesth T.C."/>
            <person name="Visser J."/>
            <person name="Yu J.-H."/>
            <person name="Zhou M."/>
            <person name="Andersen M.R."/>
            <person name="Archer D.B."/>
            <person name="Baker S.E."/>
            <person name="Benoit I."/>
            <person name="Brakhage A.A."/>
            <person name="Braus G.H."/>
            <person name="Fischer R."/>
            <person name="Frisvad J.C."/>
            <person name="Goldman G.H."/>
            <person name="Houbraken J."/>
            <person name="Oakley B."/>
            <person name="Pocsi I."/>
            <person name="Scazzocchio C."/>
            <person name="Seiboth B."/>
            <person name="vanKuyk P.A."/>
            <person name="Wortman J."/>
            <person name="Dyer P.S."/>
            <person name="Grigoriev I.V."/>
        </authorList>
    </citation>
    <scope>NUCLEOTIDE SEQUENCE [LARGE SCALE GENOMIC DNA]</scope>
    <source>
        <strain evidence="7">DTO 134E9</strain>
    </source>
</reference>
<gene>
    <name evidence="6" type="ORF">ASPWEDRAFT_36484</name>
</gene>
<keyword evidence="3" id="KW-0479">Metal-binding</keyword>
<dbReference type="GeneID" id="63750320"/>
<dbReference type="GO" id="GO:0046872">
    <property type="term" value="F:metal ion binding"/>
    <property type="evidence" value="ECO:0007669"/>
    <property type="project" value="UniProtKB-KW"/>
</dbReference>
<sequence>DYLAWWNQDPVQQFWKSLPLDAGMFREILKLPVSRIHFRTTLDKVDGLRHLVDPNDSISLNNKTGYWGCYRHTTPEMVANPENRFNTTMEKLPTAPRLSAEPKTKTGRVRVTKVPDNLLFAVEGQDHSAMGPKERDYWFETFDKTNQKWTDGLFASTSEQGVMDTRICYYPDSGYMEDANGNKAPGALGYNRKVQLLYFADMSAMQRIGMQNKEHVELRKTFMKAYGPEGEMANGKFYLWVETNLLPADGVECEYVGCLEGTGLSKYGDHEAFTVETTKCCE</sequence>
<accession>A0A1L9RVD6</accession>
<dbReference type="VEuPathDB" id="FungiDB:ASPWEDRAFT_36484"/>
<keyword evidence="4" id="KW-0408">Iron</keyword>
<protein>
    <submittedName>
        <fullName evidence="6">Uncharacterized protein</fullName>
    </submittedName>
</protein>
<dbReference type="Proteomes" id="UP000184383">
    <property type="component" value="Unassembled WGS sequence"/>
</dbReference>
<dbReference type="RefSeq" id="XP_040692493.1">
    <property type="nucleotide sequence ID" value="XM_040834472.1"/>
</dbReference>
<evidence type="ECO:0000256" key="4">
    <source>
        <dbReference type="ARBA" id="ARBA00023004"/>
    </source>
</evidence>
<dbReference type="InterPro" id="IPR025702">
    <property type="entry name" value="OXD"/>
</dbReference>
<keyword evidence="7" id="KW-1185">Reference proteome</keyword>
<dbReference type="Pfam" id="PF13816">
    <property type="entry name" value="Dehydratase_hem"/>
    <property type="match status" value="1"/>
</dbReference>
<dbReference type="GO" id="GO:0016829">
    <property type="term" value="F:lyase activity"/>
    <property type="evidence" value="ECO:0007669"/>
    <property type="project" value="UniProtKB-KW"/>
</dbReference>
<feature type="non-terminal residue" evidence="6">
    <location>
        <position position="1"/>
    </location>
</feature>
<keyword evidence="2" id="KW-0349">Heme</keyword>
<organism evidence="6 7">
    <name type="scientific">Aspergillus wentii DTO 134E9</name>
    <dbReference type="NCBI Taxonomy" id="1073089"/>
    <lineage>
        <taxon>Eukaryota</taxon>
        <taxon>Fungi</taxon>
        <taxon>Dikarya</taxon>
        <taxon>Ascomycota</taxon>
        <taxon>Pezizomycotina</taxon>
        <taxon>Eurotiomycetes</taxon>
        <taxon>Eurotiomycetidae</taxon>
        <taxon>Eurotiales</taxon>
        <taxon>Aspergillaceae</taxon>
        <taxon>Aspergillus</taxon>
        <taxon>Aspergillus subgen. Cremei</taxon>
    </lineage>
</organism>
<evidence type="ECO:0000256" key="1">
    <source>
        <dbReference type="ARBA" id="ARBA00001970"/>
    </source>
</evidence>
<dbReference type="EMBL" id="KV878210">
    <property type="protein sequence ID" value="OJJ38817.1"/>
    <property type="molecule type" value="Genomic_DNA"/>
</dbReference>
<keyword evidence="5" id="KW-0456">Lyase</keyword>
<proteinExistence type="predicted"/>
<comment type="cofactor">
    <cofactor evidence="1">
        <name>heme b</name>
        <dbReference type="ChEBI" id="CHEBI:60344"/>
    </cofactor>
</comment>
<dbReference type="STRING" id="1073089.A0A1L9RVD6"/>
<name>A0A1L9RVD6_ASPWE</name>
<evidence type="ECO:0000256" key="5">
    <source>
        <dbReference type="ARBA" id="ARBA00023239"/>
    </source>
</evidence>
<dbReference type="AlphaFoldDB" id="A0A1L9RVD6"/>